<dbReference type="RefSeq" id="WP_055423586.1">
    <property type="nucleotide sequence ID" value="NZ_CYHH01000006.1"/>
</dbReference>
<dbReference type="Pfam" id="PF05698">
    <property type="entry name" value="Trigger_C"/>
    <property type="match status" value="1"/>
</dbReference>
<evidence type="ECO:0000256" key="11">
    <source>
        <dbReference type="RuleBase" id="RU003914"/>
    </source>
</evidence>
<dbReference type="GO" id="GO:0003755">
    <property type="term" value="F:peptidyl-prolyl cis-trans isomerase activity"/>
    <property type="evidence" value="ECO:0007669"/>
    <property type="project" value="UniProtKB-UniRule"/>
</dbReference>
<dbReference type="AlphaFoldDB" id="A0A0K6IVZ5"/>
<evidence type="ECO:0000256" key="9">
    <source>
        <dbReference type="HAMAP-Rule" id="MF_00303"/>
    </source>
</evidence>
<dbReference type="Gene3D" id="3.10.50.40">
    <property type="match status" value="1"/>
</dbReference>
<keyword evidence="9 11" id="KW-0132">Cell division</keyword>
<dbReference type="EMBL" id="CYHH01000006">
    <property type="protein sequence ID" value="CUB07295.1"/>
    <property type="molecule type" value="Genomic_DNA"/>
</dbReference>
<comment type="domain">
    <text evidence="9">Consists of 3 domains; the N-terminus binds the ribosome, the middle domain has PPIase activity, while the C-terminus has intrinsic chaperone activity on its own.</text>
</comment>
<organism evidence="13 14">
    <name type="scientific">Tepidiphilus thermophilus</name>
    <dbReference type="NCBI Taxonomy" id="876478"/>
    <lineage>
        <taxon>Bacteria</taxon>
        <taxon>Pseudomonadati</taxon>
        <taxon>Pseudomonadota</taxon>
        <taxon>Hydrogenophilia</taxon>
        <taxon>Hydrogenophilales</taxon>
        <taxon>Hydrogenophilaceae</taxon>
        <taxon>Tepidiphilus</taxon>
    </lineage>
</organism>
<keyword evidence="7 9" id="KW-0413">Isomerase</keyword>
<evidence type="ECO:0000313" key="13">
    <source>
        <dbReference type="EMBL" id="CUB07295.1"/>
    </source>
</evidence>
<comment type="subcellular location">
    <subcellularLocation>
        <location evidence="9">Cytoplasm</location>
    </subcellularLocation>
    <text evidence="9">About half TF is bound to the ribosome near the polypeptide exit tunnel while the other half is free in the cytoplasm.</text>
</comment>
<evidence type="ECO:0000313" key="14">
    <source>
        <dbReference type="Proteomes" id="UP000182108"/>
    </source>
</evidence>
<dbReference type="GO" id="GO:0044183">
    <property type="term" value="F:protein folding chaperone"/>
    <property type="evidence" value="ECO:0007669"/>
    <property type="project" value="TreeGrafter"/>
</dbReference>
<dbReference type="NCBIfam" id="TIGR00115">
    <property type="entry name" value="tig"/>
    <property type="match status" value="1"/>
</dbReference>
<dbReference type="SUPFAM" id="SSF102735">
    <property type="entry name" value="Trigger factor ribosome-binding domain"/>
    <property type="match status" value="1"/>
</dbReference>
<dbReference type="GO" id="GO:0005737">
    <property type="term" value="C:cytoplasm"/>
    <property type="evidence" value="ECO:0007669"/>
    <property type="project" value="UniProtKB-SubCell"/>
</dbReference>
<dbReference type="InterPro" id="IPR036611">
    <property type="entry name" value="Trigger_fac_ribosome-bd_sf"/>
</dbReference>
<dbReference type="InterPro" id="IPR027304">
    <property type="entry name" value="Trigger_fact/SurA_dom_sf"/>
</dbReference>
<keyword evidence="6 9" id="KW-0143">Chaperone</keyword>
<keyword evidence="9 11" id="KW-0131">Cell cycle</keyword>
<feature type="domain" description="PPIase FKBP-type" evidence="12">
    <location>
        <begin position="166"/>
        <end position="220"/>
    </location>
</feature>
<evidence type="ECO:0000256" key="8">
    <source>
        <dbReference type="ARBA" id="ARBA00029986"/>
    </source>
</evidence>
<keyword evidence="9" id="KW-0963">Cytoplasm</keyword>
<name>A0A0K6IVZ5_9PROT</name>
<evidence type="ECO:0000259" key="12">
    <source>
        <dbReference type="PROSITE" id="PS50059"/>
    </source>
</evidence>
<dbReference type="EC" id="5.2.1.8" evidence="3 9"/>
<reference evidence="14" key="1">
    <citation type="submission" date="2015-08" db="EMBL/GenBank/DDBJ databases">
        <authorList>
            <person name="Babu N.S."/>
            <person name="Beckwith C.J."/>
            <person name="Beseler K.G."/>
            <person name="Brison A."/>
            <person name="Carone J.V."/>
            <person name="Caskin T.P."/>
            <person name="Diamond M."/>
            <person name="Durham M.E."/>
            <person name="Foxe J.M."/>
            <person name="Go M."/>
            <person name="Henderson B.A."/>
            <person name="Jones I.B."/>
            <person name="McGettigan J.A."/>
            <person name="Micheletti S.J."/>
            <person name="Nasrallah M.E."/>
            <person name="Ortiz D."/>
            <person name="Piller C.R."/>
            <person name="Privatt S.R."/>
            <person name="Schneider S.L."/>
            <person name="Sharp S."/>
            <person name="Smith T.C."/>
            <person name="Stanton J.D."/>
            <person name="Ullery H.E."/>
            <person name="Wilson R.J."/>
            <person name="Serrano M.G."/>
            <person name="Buck G."/>
            <person name="Lee V."/>
            <person name="Wang Y."/>
            <person name="Carvalho R."/>
            <person name="Voegtly L."/>
            <person name="Shi R."/>
            <person name="Duckworth R."/>
            <person name="Johnson A."/>
            <person name="Loviza R."/>
            <person name="Walstead R."/>
            <person name="Shah Z."/>
            <person name="Kiflezghi M."/>
            <person name="Wade K."/>
            <person name="Ball S.L."/>
            <person name="Bradley K.W."/>
            <person name="Asai D.J."/>
            <person name="Bowman C.A."/>
            <person name="Russell D.A."/>
            <person name="Pope W.H."/>
            <person name="Jacobs-Sera D."/>
            <person name="Hendrix R.W."/>
            <person name="Hatfull G.F."/>
        </authorList>
    </citation>
    <scope>NUCLEOTIDE SEQUENCE [LARGE SCALE GENOMIC DNA]</scope>
    <source>
        <strain evidence="14">JCM 19170</strain>
    </source>
</reference>
<evidence type="ECO:0000256" key="4">
    <source>
        <dbReference type="ARBA" id="ARBA00016902"/>
    </source>
</evidence>
<dbReference type="HAMAP" id="MF_00303">
    <property type="entry name" value="Trigger_factor_Tig"/>
    <property type="match status" value="1"/>
</dbReference>
<accession>A0A0K6IVZ5</accession>
<dbReference type="InterPro" id="IPR046357">
    <property type="entry name" value="PPIase_dom_sf"/>
</dbReference>
<dbReference type="SUPFAM" id="SSF54534">
    <property type="entry name" value="FKBP-like"/>
    <property type="match status" value="1"/>
</dbReference>
<dbReference type="InterPro" id="IPR008881">
    <property type="entry name" value="Trigger_fac_ribosome-bd_bac"/>
</dbReference>
<dbReference type="PANTHER" id="PTHR30560">
    <property type="entry name" value="TRIGGER FACTOR CHAPERONE AND PEPTIDYL-PROLYL CIS/TRANS ISOMERASE"/>
    <property type="match status" value="1"/>
</dbReference>
<evidence type="ECO:0000256" key="1">
    <source>
        <dbReference type="ARBA" id="ARBA00000971"/>
    </source>
</evidence>
<dbReference type="GO" id="GO:0015031">
    <property type="term" value="P:protein transport"/>
    <property type="evidence" value="ECO:0007669"/>
    <property type="project" value="UniProtKB-UniRule"/>
</dbReference>
<dbReference type="InterPro" id="IPR008880">
    <property type="entry name" value="Trigger_fac_C"/>
</dbReference>
<gene>
    <name evidence="9" type="primary">tig</name>
    <name evidence="13" type="ORF">Ga0061068_10643</name>
</gene>
<dbReference type="Proteomes" id="UP000182108">
    <property type="component" value="Unassembled WGS sequence"/>
</dbReference>
<dbReference type="Pfam" id="PF00254">
    <property type="entry name" value="FKBP_C"/>
    <property type="match status" value="1"/>
</dbReference>
<evidence type="ECO:0000256" key="5">
    <source>
        <dbReference type="ARBA" id="ARBA00023110"/>
    </source>
</evidence>
<evidence type="ECO:0000256" key="6">
    <source>
        <dbReference type="ARBA" id="ARBA00023186"/>
    </source>
</evidence>
<comment type="catalytic activity">
    <reaction evidence="1 9 10">
        <text>[protein]-peptidylproline (omega=180) = [protein]-peptidylproline (omega=0)</text>
        <dbReference type="Rhea" id="RHEA:16237"/>
        <dbReference type="Rhea" id="RHEA-COMP:10747"/>
        <dbReference type="Rhea" id="RHEA-COMP:10748"/>
        <dbReference type="ChEBI" id="CHEBI:83833"/>
        <dbReference type="ChEBI" id="CHEBI:83834"/>
        <dbReference type="EC" id="5.2.1.8"/>
    </reaction>
</comment>
<dbReference type="PROSITE" id="PS50059">
    <property type="entry name" value="FKBP_PPIASE"/>
    <property type="match status" value="1"/>
</dbReference>
<dbReference type="GO" id="GO:0043022">
    <property type="term" value="F:ribosome binding"/>
    <property type="evidence" value="ECO:0007669"/>
    <property type="project" value="TreeGrafter"/>
</dbReference>
<keyword evidence="5 9" id="KW-0697">Rotamase</keyword>
<comment type="similarity">
    <text evidence="2 9 11">Belongs to the FKBP-type PPIase family. Tig subfamily.</text>
</comment>
<dbReference type="InterPro" id="IPR037041">
    <property type="entry name" value="Trigger_fac_C_sf"/>
</dbReference>
<proteinExistence type="inferred from homology"/>
<dbReference type="Gene3D" id="3.30.70.1050">
    <property type="entry name" value="Trigger factor ribosome-binding domain"/>
    <property type="match status" value="1"/>
</dbReference>
<evidence type="ECO:0000256" key="3">
    <source>
        <dbReference type="ARBA" id="ARBA00013194"/>
    </source>
</evidence>
<protein>
    <recommendedName>
        <fullName evidence="4 9">Trigger factor</fullName>
        <shortName evidence="9">TF</shortName>
        <ecNumber evidence="3 9">5.2.1.8</ecNumber>
    </recommendedName>
    <alternativeName>
        <fullName evidence="8 9">PPIase</fullName>
    </alternativeName>
</protein>
<dbReference type="OrthoDB" id="9767721at2"/>
<evidence type="ECO:0000256" key="7">
    <source>
        <dbReference type="ARBA" id="ARBA00023235"/>
    </source>
</evidence>
<dbReference type="InterPro" id="IPR005215">
    <property type="entry name" value="Trig_fac"/>
</dbReference>
<dbReference type="PIRSF" id="PIRSF003095">
    <property type="entry name" value="Trigger_factor"/>
    <property type="match status" value="1"/>
</dbReference>
<dbReference type="SUPFAM" id="SSF109998">
    <property type="entry name" value="Triger factor/SurA peptide-binding domain-like"/>
    <property type="match status" value="1"/>
</dbReference>
<dbReference type="InterPro" id="IPR001179">
    <property type="entry name" value="PPIase_FKBP_dom"/>
</dbReference>
<comment type="function">
    <text evidence="9">Involved in protein export. Acts as a chaperone by maintaining the newly synthesized protein in an open conformation. Functions as a peptidyl-prolyl cis-trans isomerase.</text>
</comment>
<dbReference type="GO" id="GO:0051301">
    <property type="term" value="P:cell division"/>
    <property type="evidence" value="ECO:0007669"/>
    <property type="project" value="UniProtKB-KW"/>
</dbReference>
<sequence length="439" mass="49743">MEVAEQTPAQQPANPLERSLTLNIPVADVEKDAEKRLKRIAPTVKMPGFRPGKVPMRLVKQMYGNEMWTEAVSEAIERTFNEAVAREGLRVAGGFRIEPAESADAAILAFTARFEVYPEVEPADLSGRTVERPRLEITEAEIDKTLERLRKQRTTYHEVDRPAQEGDRVTVSYTARKDGEVVENGQVENFPFVIGAGALLEDIEKAPIGMRAGETKTFEVTFPEGEDNKFAGQTLQFELTVHRVEEPELPAVDADFARALGIEDGDVQKLRDEIRASLERELKQRIDNEVKKQVFDLLLSAHDFAVPSALVETEAEQLVERMRRDLSMRGFDAGKLELSPQLFEEEARRRVKLGLVIGELVKRHELQAKPEQVRALVEEVAAEYEHPEVMVNWYYSDPERLVSVEAVAIENNVVQWVLEQVQVVDKPVEFDEFMTQRPA</sequence>
<dbReference type="GO" id="GO:0043335">
    <property type="term" value="P:protein unfolding"/>
    <property type="evidence" value="ECO:0007669"/>
    <property type="project" value="TreeGrafter"/>
</dbReference>
<keyword evidence="14" id="KW-1185">Reference proteome</keyword>
<dbReference type="PANTHER" id="PTHR30560:SF3">
    <property type="entry name" value="TRIGGER FACTOR-LIKE PROTEIN TIG, CHLOROPLASTIC"/>
    <property type="match status" value="1"/>
</dbReference>
<evidence type="ECO:0000256" key="2">
    <source>
        <dbReference type="ARBA" id="ARBA00005464"/>
    </source>
</evidence>
<evidence type="ECO:0000256" key="10">
    <source>
        <dbReference type="PROSITE-ProRule" id="PRU00277"/>
    </source>
</evidence>
<dbReference type="GO" id="GO:0051083">
    <property type="term" value="P:'de novo' cotranslational protein folding"/>
    <property type="evidence" value="ECO:0007669"/>
    <property type="project" value="TreeGrafter"/>
</dbReference>
<dbReference type="Gene3D" id="1.10.3120.10">
    <property type="entry name" value="Trigger factor, C-terminal domain"/>
    <property type="match status" value="1"/>
</dbReference>
<dbReference type="Pfam" id="PF05697">
    <property type="entry name" value="Trigger_N"/>
    <property type="match status" value="1"/>
</dbReference>